<sequence>MLKYCVTDSSRERSIPQCTTQCDKTSRTITDFNGRKPYMIKRYFVQFGSHKEIIKDLNDRVRHVYIEMCDLINQLSKEDSRAFFSTLCSSCMTSFFYDLSYLQYDLSIFLGCQSRLLEKVPNIVISEDTLCKLCEDLVSNYFSINNILLSDAAVSSEQAIESAGSATASTGVGSVSKQQDMGGGLGVVSDGNTLLIGGQMESVLCVMRQTQNILLRLQRQCHSSNQFMASSVDFPSEQFSDVKVGIHNFQISLDNMFRILKRLNSVLNIILLENEEKKSEFSAIESSICQNGSDPRLVKVLILNHMLNQKRSRLSRMSYQSVSSSRERESCDSIDMNETVEHVVLTSEEYSTQFSEISYGSDECFEENKSGSASSVADGRSIADGLRYDIPLKKPIPVNVVDQKMSGTDVPSCGGECDIHSSKINDSSSQRFGKYKLNSTSSVADGLRYDIPLKKPIPVNVVDQKMSGTDVPSCGEECDIHSSKINDSSSQRFGKYKLNSTSSVADGSRYDVPLKMPMPVNIVDQKMSGMNVPSCGEECNIHSSKIDDSSSQHFGKDKLNSTSSVADGSRYDVPLKKPIPVNVVDQRITDMSVPSTSGETNVDFFSSIDGHFTITSESGQLVESATLHFGSDVKVECGQSISSNIQSSFVVQDGVTSERDCISDKMCTLVNHQVFQYMKSEEGRNDLLKILIDDVGGIDRLVKVLVPEIGKDALIDMFPTMSLFDIESNLSDVVMKDDEGVFIRYCKDGKLKPMHLLQEFISYVNTRNQGEIEETVVSEQLHGTISKHLRSNIRSYSRSRDVVLRRSNSARISGEQRFENIMVCQDINVTDDIAGHIKCKSSDVVLTNSGTRKSQSFRGVSQLYSKERPLLVDYARSYDCSSRQDVSLGCVSSLKRSIFNKGSNLSCRYVIYNDVMLGDFVKNTFDNLRKSVSTVLKFTDKLSMQDDSILLHWVLFCIINNPNFDKCESVIMNDLKSCRLYYKMIISVYHLYYNKITSVPNCQNLLLHVKNLQDMCWVGSYVKPIHTLFHKGEMKGVYFCVGKDYVKCKIQQYIGTINVSSVAKLREVFKVIDLESITQENLDSFVVKDNLIVSFKYFKSASGNCRLDASKYSNVIIKGDIPVHVTLHCNNVFVYGNVKGRLLSCRDSVRIEGSVSGSIEAKHSGIDTSMVFIAGNVEKSSIVKVENSVVEVCGNVYGNIEVRSSNVILRGNVYKGSCVVVMLGMYLYFSSIAKGNFFLRGIKHVFINGIIDTSNLCAHECNFYIKENRIFKLSNACIDCEVKFLSRDLDVLELQSVMNKKVLERDTESIQTKALCNQAINIDQGSHMQQVSHCVHDVKINHLSDLMTI</sequence>
<reference evidence="2 3" key="1">
    <citation type="journal article" date="2006" name="PLoS Genet.">
        <title>Comparative genomics of emerging human ehrlichiosis agents.</title>
        <authorList>
            <person name="Dunning Hotopp J.C."/>
            <person name="Lin M."/>
            <person name="Madupu R."/>
            <person name="Crabtree J."/>
            <person name="Angiuoli S.V."/>
            <person name="Eisen J.A."/>
            <person name="Seshadri R."/>
            <person name="Ren Q."/>
            <person name="Wu M."/>
            <person name="Utterback T.R."/>
            <person name="Smith S."/>
            <person name="Lewis M."/>
            <person name="Khouri H."/>
            <person name="Zhang C."/>
            <person name="Niu H."/>
            <person name="Lin Q."/>
            <person name="Ohashi N."/>
            <person name="Zhi N."/>
            <person name="Nelson W."/>
            <person name="Brinkac L.M."/>
            <person name="Dodson R.J."/>
            <person name="Rosovitz M.J."/>
            <person name="Sundaram J."/>
            <person name="Daugherty S.C."/>
            <person name="Davidsen T."/>
            <person name="Durkin A.S."/>
            <person name="Gwinn M."/>
            <person name="Haft D.H."/>
            <person name="Selengut J.D."/>
            <person name="Sullivan S.A."/>
            <person name="Zafar N."/>
            <person name="Zhou L."/>
            <person name="Benahmed F."/>
            <person name="Forberger H."/>
            <person name="Halpin R."/>
            <person name="Mulligan S."/>
            <person name="Robinson J."/>
            <person name="White O."/>
            <person name="Rikihisa Y."/>
            <person name="Tettelin H."/>
        </authorList>
    </citation>
    <scope>NUCLEOTIDE SEQUENCE [LARGE SCALE GENOMIC DNA]</scope>
    <source>
        <strain evidence="3">ATCC CRL-10679 / Arkansas</strain>
    </source>
</reference>
<protein>
    <submittedName>
        <fullName evidence="2">Conserved domain protein</fullName>
    </submittedName>
</protein>
<dbReference type="RefSeq" id="WP_011452910.1">
    <property type="nucleotide sequence ID" value="NC_007799.1"/>
</dbReference>
<proteinExistence type="predicted"/>
<dbReference type="HOGENOM" id="CLU_257792_0_0_5"/>
<evidence type="ECO:0000313" key="2">
    <source>
        <dbReference type="EMBL" id="ABD44874.1"/>
    </source>
</evidence>
<dbReference type="Proteomes" id="UP000008320">
    <property type="component" value="Chromosome"/>
</dbReference>
<feature type="region of interest" description="Disordered" evidence="1">
    <location>
        <begin position="546"/>
        <end position="566"/>
    </location>
</feature>
<gene>
    <name evidence="2" type="ordered locus">ECH_0945</name>
</gene>
<keyword evidence="3" id="KW-1185">Reference proteome</keyword>
<dbReference type="KEGG" id="ech:ECH_0945"/>
<accession>Q2GFP9</accession>
<name>Q2GFP9_EHRCR</name>
<dbReference type="EMBL" id="CP000236">
    <property type="protein sequence ID" value="ABD44874.1"/>
    <property type="molecule type" value="Genomic_DNA"/>
</dbReference>
<evidence type="ECO:0000256" key="1">
    <source>
        <dbReference type="SAM" id="MobiDB-lite"/>
    </source>
</evidence>
<organism evidence="2 3">
    <name type="scientific">Ehrlichia chaffeensis (strain ATCC CRL-10679 / Arkansas)</name>
    <dbReference type="NCBI Taxonomy" id="205920"/>
    <lineage>
        <taxon>Bacteria</taxon>
        <taxon>Pseudomonadati</taxon>
        <taxon>Pseudomonadota</taxon>
        <taxon>Alphaproteobacteria</taxon>
        <taxon>Rickettsiales</taxon>
        <taxon>Anaplasmataceae</taxon>
        <taxon>Ehrlichia</taxon>
    </lineage>
</organism>
<feature type="compositionally biased region" description="Basic and acidic residues" evidence="1">
    <location>
        <begin position="546"/>
        <end position="559"/>
    </location>
</feature>
<dbReference type="OrthoDB" id="7163281at2"/>
<evidence type="ECO:0000313" key="3">
    <source>
        <dbReference type="Proteomes" id="UP000008320"/>
    </source>
</evidence>